<dbReference type="Pfam" id="PF12840">
    <property type="entry name" value="HTH_20"/>
    <property type="match status" value="1"/>
</dbReference>
<evidence type="ECO:0000259" key="4">
    <source>
        <dbReference type="SMART" id="SM00418"/>
    </source>
</evidence>
<evidence type="ECO:0000313" key="5">
    <source>
        <dbReference type="EMBL" id="AOP47856.1"/>
    </source>
</evidence>
<accession>A0A1D7VM75</accession>
<reference evidence="5 6" key="1">
    <citation type="submission" date="2016-09" db="EMBL/GenBank/DDBJ databases">
        <title>Complete genome sequencing of Streptomyces lydicus 103 and metabolic pathways analysis of antibiotic biosynthesis.</title>
        <authorList>
            <person name="Jia N."/>
            <person name="Ding M.-Z."/>
            <person name="Gao F."/>
            <person name="Yuan Y.-J."/>
        </authorList>
    </citation>
    <scope>NUCLEOTIDE SEQUENCE [LARGE SCALE GENOMIC DNA]</scope>
    <source>
        <strain evidence="5 6">103</strain>
    </source>
</reference>
<proteinExistence type="predicted"/>
<dbReference type="CDD" id="cd00090">
    <property type="entry name" value="HTH_ARSR"/>
    <property type="match status" value="1"/>
</dbReference>
<keyword evidence="6" id="KW-1185">Reference proteome</keyword>
<dbReference type="SMART" id="SM00418">
    <property type="entry name" value="HTH_ARSR"/>
    <property type="match status" value="1"/>
</dbReference>
<keyword evidence="2" id="KW-0238">DNA-binding</keyword>
<dbReference type="InterPro" id="IPR036388">
    <property type="entry name" value="WH-like_DNA-bd_sf"/>
</dbReference>
<dbReference type="InterPro" id="IPR036390">
    <property type="entry name" value="WH_DNA-bd_sf"/>
</dbReference>
<gene>
    <name evidence="5" type="ORF">SL103_17825</name>
</gene>
<evidence type="ECO:0000256" key="3">
    <source>
        <dbReference type="ARBA" id="ARBA00023163"/>
    </source>
</evidence>
<evidence type="ECO:0000313" key="6">
    <source>
        <dbReference type="Proteomes" id="UP000094094"/>
    </source>
</evidence>
<feature type="domain" description="HTH arsR-type" evidence="4">
    <location>
        <begin position="256"/>
        <end position="323"/>
    </location>
</feature>
<name>A0A1D7VM75_9ACTN</name>
<sequence>MAVRIHFSLEDLARTHIAERLDPLWEVLLSLHLLQNRDGAATFAHWRRHTLPRLDPTARALLALAPPRGYSPDFLTPEASAHGLEEGLDSLASTSRTRLRTDLTRFAHAHHVPLWVRQFGQRNLPHLADAVRSYYSLAIQPYEHRLRGDLEADRSRRSRALQSGGVQRLLNTLHPKLHWQSPVLEFRTLSVDRDVHLDGRGLRLIPSFFCWRSPIMLRDPDLTPVLVYPVERSAGWAEGAGDGHRWRSEPKSPCAALLGPTRAAALELVAVGCTTSELARRLNVSPATATHHTAILREAGLIASCRTGGSVHHTLSALGEALLRGDGWDHEPGWSRCQGTTTTWSSSS</sequence>
<dbReference type="OrthoDB" id="3808065at2"/>
<keyword evidence="1" id="KW-0805">Transcription regulation</keyword>
<dbReference type="SUPFAM" id="SSF46785">
    <property type="entry name" value="Winged helix' DNA-binding domain"/>
    <property type="match status" value="1"/>
</dbReference>
<dbReference type="InterPro" id="IPR011991">
    <property type="entry name" value="ArsR-like_HTH"/>
</dbReference>
<dbReference type="PANTHER" id="PTHR43132:SF8">
    <property type="entry name" value="HTH-TYPE TRANSCRIPTIONAL REGULATOR KMTR"/>
    <property type="match status" value="1"/>
</dbReference>
<dbReference type="AlphaFoldDB" id="A0A1D7VM75"/>
<evidence type="ECO:0000256" key="2">
    <source>
        <dbReference type="ARBA" id="ARBA00023125"/>
    </source>
</evidence>
<evidence type="ECO:0000256" key="1">
    <source>
        <dbReference type="ARBA" id="ARBA00023015"/>
    </source>
</evidence>
<dbReference type="EMBL" id="CP017157">
    <property type="protein sequence ID" value="AOP47856.1"/>
    <property type="molecule type" value="Genomic_DNA"/>
</dbReference>
<organism evidence="5 6">
    <name type="scientific">Streptomyces lydicus</name>
    <dbReference type="NCBI Taxonomy" id="47763"/>
    <lineage>
        <taxon>Bacteria</taxon>
        <taxon>Bacillati</taxon>
        <taxon>Actinomycetota</taxon>
        <taxon>Actinomycetes</taxon>
        <taxon>Kitasatosporales</taxon>
        <taxon>Streptomycetaceae</taxon>
        <taxon>Streptomyces</taxon>
    </lineage>
</organism>
<dbReference type="GO" id="GO:0003700">
    <property type="term" value="F:DNA-binding transcription factor activity"/>
    <property type="evidence" value="ECO:0007669"/>
    <property type="project" value="InterPro"/>
</dbReference>
<dbReference type="Gene3D" id="1.10.10.10">
    <property type="entry name" value="Winged helix-like DNA-binding domain superfamily/Winged helix DNA-binding domain"/>
    <property type="match status" value="1"/>
</dbReference>
<dbReference type="RefSeq" id="WP_069569999.1">
    <property type="nucleotide sequence ID" value="NZ_CP017157.1"/>
</dbReference>
<protein>
    <recommendedName>
        <fullName evidence="4">HTH arsR-type domain-containing protein</fullName>
    </recommendedName>
</protein>
<dbReference type="KEGG" id="slc:SL103_17825"/>
<dbReference type="GO" id="GO:0003677">
    <property type="term" value="F:DNA binding"/>
    <property type="evidence" value="ECO:0007669"/>
    <property type="project" value="UniProtKB-KW"/>
</dbReference>
<dbReference type="InterPro" id="IPR051011">
    <property type="entry name" value="Metal_resp_trans_reg"/>
</dbReference>
<dbReference type="Proteomes" id="UP000094094">
    <property type="component" value="Chromosome"/>
</dbReference>
<dbReference type="PANTHER" id="PTHR43132">
    <property type="entry name" value="ARSENICAL RESISTANCE OPERON REPRESSOR ARSR-RELATED"/>
    <property type="match status" value="1"/>
</dbReference>
<dbReference type="InterPro" id="IPR001845">
    <property type="entry name" value="HTH_ArsR_DNA-bd_dom"/>
</dbReference>
<keyword evidence="3" id="KW-0804">Transcription</keyword>